<organism evidence="1 2">
    <name type="scientific">Pseudocercospora musae</name>
    <dbReference type="NCBI Taxonomy" id="113226"/>
    <lineage>
        <taxon>Eukaryota</taxon>
        <taxon>Fungi</taxon>
        <taxon>Dikarya</taxon>
        <taxon>Ascomycota</taxon>
        <taxon>Pezizomycotina</taxon>
        <taxon>Dothideomycetes</taxon>
        <taxon>Dothideomycetidae</taxon>
        <taxon>Mycosphaerellales</taxon>
        <taxon>Mycosphaerellaceae</taxon>
        <taxon>Pseudocercospora</taxon>
    </lineage>
</organism>
<keyword evidence="2" id="KW-1185">Reference proteome</keyword>
<dbReference type="EMBL" id="LFZO01000593">
    <property type="protein sequence ID" value="KXT04123.1"/>
    <property type="molecule type" value="Genomic_DNA"/>
</dbReference>
<dbReference type="Proteomes" id="UP000073492">
    <property type="component" value="Unassembled WGS sequence"/>
</dbReference>
<comment type="caution">
    <text evidence="1">The sequence shown here is derived from an EMBL/GenBank/DDBJ whole genome shotgun (WGS) entry which is preliminary data.</text>
</comment>
<protein>
    <submittedName>
        <fullName evidence="1">Uncharacterized protein</fullName>
    </submittedName>
</protein>
<gene>
    <name evidence="1" type="ORF">AC579_8971</name>
</gene>
<sequence length="141" mass="16348">MYLMSSALSKQTRTDFAQELPRVRPYGVRRYSQEQEARPLHVLHVALVNHKLVNRKNSMEPAAQKQKLHEYQLMAKRPNVHIGAHWPNVVNEYGAAVNVNVLASEAKHKVMKRSIYNTNFQNPKRVLLHMQGVEMTIRLLL</sequence>
<evidence type="ECO:0000313" key="1">
    <source>
        <dbReference type="EMBL" id="KXT04123.1"/>
    </source>
</evidence>
<evidence type="ECO:0000313" key="2">
    <source>
        <dbReference type="Proteomes" id="UP000073492"/>
    </source>
</evidence>
<name>A0A139HP01_9PEZI</name>
<dbReference type="OrthoDB" id="5372708at2759"/>
<dbReference type="AlphaFoldDB" id="A0A139HP01"/>
<accession>A0A139HP01</accession>
<proteinExistence type="predicted"/>
<reference evidence="1 2" key="1">
    <citation type="submission" date="2015-07" db="EMBL/GenBank/DDBJ databases">
        <title>Comparative genomics of the Sigatoka disease complex on banana suggests a link between parallel evolutionary changes in Pseudocercospora fijiensis and Pseudocercospora eumusae and increased virulence on the banana host.</title>
        <authorList>
            <person name="Chang T.-C."/>
            <person name="Salvucci A."/>
            <person name="Crous P.W."/>
            <person name="Stergiopoulos I."/>
        </authorList>
    </citation>
    <scope>NUCLEOTIDE SEQUENCE [LARGE SCALE GENOMIC DNA]</scope>
    <source>
        <strain evidence="1 2">CBS 116634</strain>
    </source>
</reference>